<feature type="domain" description="Tail sheath protein C-terminal" evidence="3">
    <location>
        <begin position="480"/>
        <end position="577"/>
    </location>
</feature>
<dbReference type="InterPro" id="IPR035089">
    <property type="entry name" value="Phage_sheath_subtilisin"/>
</dbReference>
<comment type="similarity">
    <text evidence="1">Belongs to the myoviridae tail sheath protein family.</text>
</comment>
<dbReference type="Pfam" id="PF22671">
    <property type="entry name" value="Gp18_domIII_N"/>
    <property type="match status" value="1"/>
</dbReference>
<dbReference type="Pfam" id="PF17482">
    <property type="entry name" value="Phage_sheath_1C"/>
    <property type="match status" value="1"/>
</dbReference>
<sequence length="591" mass="63524">MAFQVSPGINVTEIDLTTVVPNVATSIGAIAGGFQWGPVLDRTSITTENDLVNTFGKPLSDANNNATWFLTAANYLAYSNNLIVVRNVGADAKNAQVGDDDAGGGTTTVLNKDDYDSDTYVNQLFLAKYPGTLGSSLKAIAMDNAGWVIAAALTDANRSADQKLFINNFDRAPNFSQSMASANGGLETGNDEMHVLVIDEDGLWTGQPGEILEKHGFVSKASDAKRSDGTANYIGTVLRNESKYIWLGQKTEIDGLTTDTATAVGSVMAGSIFNSINGVGKEIIGGSLAGGADDNILTDGELQAGYNMYTNPEAVDVTLVMGGPASTVTGKWIIDNITSIRKDCVAFVSPGLATVVRNAGDEVDDLLTDATTMSLSGNAGSYGIMDGAWKYQYDRYNDIFRYVPMNGDMAGLCARTDFTNDAWWSPAGLNRGGIKNIVKLSWEATKADRDVMYQKGINPLITMTGAGVVLWGDKTMQNVPSAFDRINVRRLFIVLEKAIAIAAKAMLFEFNDEFTRAQFVNMVEPFLREVQGRRGITDFKVVCDSSNNTGQVIDTNNFVGDIYIKPARSINFIQLNFIAARTDVSFSEIGG</sequence>
<dbReference type="PANTHER" id="PTHR35861">
    <property type="match status" value="1"/>
</dbReference>
<evidence type="ECO:0000313" key="5">
    <source>
        <dbReference type="EMBL" id="SVA19648.1"/>
    </source>
</evidence>
<name>A0A381TW15_9ZZZZ</name>
<evidence type="ECO:0000259" key="4">
    <source>
        <dbReference type="Pfam" id="PF22671"/>
    </source>
</evidence>
<evidence type="ECO:0008006" key="6">
    <source>
        <dbReference type="Google" id="ProtNLM"/>
    </source>
</evidence>
<dbReference type="InterPro" id="IPR020287">
    <property type="entry name" value="Tail_sheath_C"/>
</dbReference>
<evidence type="ECO:0000259" key="2">
    <source>
        <dbReference type="Pfam" id="PF04984"/>
    </source>
</evidence>
<reference evidence="5" key="1">
    <citation type="submission" date="2018-05" db="EMBL/GenBank/DDBJ databases">
        <authorList>
            <person name="Lanie J.A."/>
            <person name="Ng W.-L."/>
            <person name="Kazmierczak K.M."/>
            <person name="Andrzejewski T.M."/>
            <person name="Davidsen T.M."/>
            <person name="Wayne K.J."/>
            <person name="Tettelin H."/>
            <person name="Glass J.I."/>
            <person name="Rusch D."/>
            <person name="Podicherti R."/>
            <person name="Tsui H.-C.T."/>
            <person name="Winkler M.E."/>
        </authorList>
    </citation>
    <scope>NUCLEOTIDE SEQUENCE</scope>
</reference>
<feature type="domain" description="Tail sheath protein Gp18-like" evidence="4">
    <location>
        <begin position="27"/>
        <end position="86"/>
    </location>
</feature>
<evidence type="ECO:0000259" key="3">
    <source>
        <dbReference type="Pfam" id="PF17482"/>
    </source>
</evidence>
<evidence type="ECO:0000256" key="1">
    <source>
        <dbReference type="ARBA" id="ARBA00008005"/>
    </source>
</evidence>
<dbReference type="AlphaFoldDB" id="A0A381TW15"/>
<dbReference type="PANTHER" id="PTHR35861:SF1">
    <property type="entry name" value="PHAGE TAIL SHEATH PROTEIN"/>
    <property type="match status" value="1"/>
</dbReference>
<dbReference type="Pfam" id="PF04984">
    <property type="entry name" value="Phage_sheath_1"/>
    <property type="match status" value="1"/>
</dbReference>
<proteinExistence type="inferred from homology"/>
<feature type="domain" description="Tail sheath protein subtilisin-like" evidence="2">
    <location>
        <begin position="328"/>
        <end position="476"/>
    </location>
</feature>
<accession>A0A381TW15</accession>
<dbReference type="InterPro" id="IPR054564">
    <property type="entry name" value="Gp18_domIII_N"/>
</dbReference>
<protein>
    <recommendedName>
        <fullName evidence="6">Tail sheath protein C-terminal domain-containing protein</fullName>
    </recommendedName>
</protein>
<dbReference type="InterPro" id="IPR052042">
    <property type="entry name" value="Tail_sheath_structural"/>
</dbReference>
<organism evidence="5">
    <name type="scientific">marine metagenome</name>
    <dbReference type="NCBI Taxonomy" id="408172"/>
    <lineage>
        <taxon>unclassified sequences</taxon>
        <taxon>metagenomes</taxon>
        <taxon>ecological metagenomes</taxon>
    </lineage>
</organism>
<gene>
    <name evidence="5" type="ORF">METZ01_LOCUS72502</name>
</gene>
<dbReference type="Gene3D" id="3.40.50.11780">
    <property type="match status" value="2"/>
</dbReference>
<dbReference type="EMBL" id="UINC01005183">
    <property type="protein sequence ID" value="SVA19648.1"/>
    <property type="molecule type" value="Genomic_DNA"/>
</dbReference>